<dbReference type="InterPro" id="IPR006869">
    <property type="entry name" value="DUF547"/>
</dbReference>
<feature type="region of interest" description="Disordered" evidence="1">
    <location>
        <begin position="1"/>
        <end position="38"/>
    </location>
</feature>
<dbReference type="InterPro" id="IPR036249">
    <property type="entry name" value="Thioredoxin-like_sf"/>
</dbReference>
<dbReference type="PANTHER" id="PTHR46361">
    <property type="entry name" value="ELECTRON CARRIER/ PROTEIN DISULFIDE OXIDOREDUCTASE"/>
    <property type="match status" value="1"/>
</dbReference>
<accession>A0A4D6MI16</accession>
<dbReference type="GO" id="GO:0016301">
    <property type="term" value="F:kinase activity"/>
    <property type="evidence" value="ECO:0007669"/>
    <property type="project" value="UniProtKB-KW"/>
</dbReference>
<dbReference type="Gene3D" id="1.10.10.10">
    <property type="entry name" value="Winged helix-like DNA-binding domain superfamily/Winged helix DNA-binding domain"/>
    <property type="match status" value="1"/>
</dbReference>
<dbReference type="CDD" id="cd04371">
    <property type="entry name" value="DEP"/>
    <property type="match status" value="1"/>
</dbReference>
<dbReference type="InterPro" id="IPR036390">
    <property type="entry name" value="WH_DNA-bd_sf"/>
</dbReference>
<dbReference type="InterPro" id="IPR036388">
    <property type="entry name" value="WH-like_DNA-bd_sf"/>
</dbReference>
<dbReference type="SUPFAM" id="SSF52833">
    <property type="entry name" value="Thioredoxin-like"/>
    <property type="match status" value="1"/>
</dbReference>
<reference evidence="3 4" key="1">
    <citation type="submission" date="2019-04" db="EMBL/GenBank/DDBJ databases">
        <title>An improved genome assembly and genetic linkage map for asparagus bean, Vigna unguiculata ssp. sesquipedialis.</title>
        <authorList>
            <person name="Xia Q."/>
            <person name="Zhang R."/>
            <person name="Dong Y."/>
        </authorList>
    </citation>
    <scope>NUCLEOTIDE SEQUENCE [LARGE SCALE GENOMIC DNA]</scope>
    <source>
        <tissue evidence="3">Leaf</tissue>
    </source>
</reference>
<dbReference type="InterPro" id="IPR002109">
    <property type="entry name" value="Glutaredoxin"/>
</dbReference>
<feature type="compositionally biased region" description="Basic and acidic residues" evidence="1">
    <location>
        <begin position="1"/>
        <end position="35"/>
    </location>
</feature>
<dbReference type="Pfam" id="PF04784">
    <property type="entry name" value="DUF547"/>
    <property type="match status" value="1"/>
</dbReference>
<dbReference type="EMBL" id="CP039351">
    <property type="protein sequence ID" value="QCE00424.1"/>
    <property type="molecule type" value="Genomic_DNA"/>
</dbReference>
<dbReference type="GO" id="GO:0035556">
    <property type="term" value="P:intracellular signal transduction"/>
    <property type="evidence" value="ECO:0007669"/>
    <property type="project" value="InterPro"/>
</dbReference>
<keyword evidence="3" id="KW-0418">Kinase</keyword>
<dbReference type="Proteomes" id="UP000501690">
    <property type="component" value="Linkage Group LG7"/>
</dbReference>
<keyword evidence="4" id="KW-1185">Reference proteome</keyword>
<evidence type="ECO:0000313" key="4">
    <source>
        <dbReference type="Proteomes" id="UP000501690"/>
    </source>
</evidence>
<evidence type="ECO:0000256" key="1">
    <source>
        <dbReference type="SAM" id="MobiDB-lite"/>
    </source>
</evidence>
<keyword evidence="3" id="KW-0808">Transferase</keyword>
<dbReference type="InterPro" id="IPR000591">
    <property type="entry name" value="DEP_dom"/>
</dbReference>
<dbReference type="PROSITE" id="PS51354">
    <property type="entry name" value="GLUTAREDOXIN_2"/>
    <property type="match status" value="1"/>
</dbReference>
<dbReference type="PANTHER" id="PTHR46361:SF3">
    <property type="entry name" value="ELECTRON CARRIER_ PROTEIN DISULFIDE OXIDOREDUCTASE"/>
    <property type="match status" value="1"/>
</dbReference>
<evidence type="ECO:0000313" key="3">
    <source>
        <dbReference type="EMBL" id="QCE00424.1"/>
    </source>
</evidence>
<dbReference type="AlphaFoldDB" id="A0A4D6MI16"/>
<dbReference type="SUPFAM" id="SSF46785">
    <property type="entry name" value="Winged helix' DNA-binding domain"/>
    <property type="match status" value="1"/>
</dbReference>
<dbReference type="Gene3D" id="3.40.30.10">
    <property type="entry name" value="Glutaredoxin"/>
    <property type="match status" value="1"/>
</dbReference>
<feature type="region of interest" description="Disordered" evidence="1">
    <location>
        <begin position="181"/>
        <end position="206"/>
    </location>
</feature>
<dbReference type="PROSITE" id="PS50186">
    <property type="entry name" value="DEP"/>
    <property type="match status" value="1"/>
</dbReference>
<sequence length="1078" mass="121582">MEKKELEETDERSPRAVGKIEGDLSEEHREKHSVRAETQNVDCDCSEFGNDQHIGHDALKFDDEQHSMPNRVDEVIDVELNIQEERKDNVAGESQLGRRLGDSCDLLCGPQQENLETGTVPDDLFQKDHDSDSMESGIEVSIVGQECSGVKGDSGDFEPKSQEVSLDNSFVRQGLFIEKDDSRSVGSAQMNQKTENTSEGNNLEPDVGGAVVPGTEAGCSTSMDTLHTNPENLRGVEKTKSLRDFVKEKSIIAVSMVLRRLSVKRDEYTVVKSDDMGKDPSYLSRESDTKEVPEKTVEKTIWNPLNYIKTSSVDAENRTVSREEPINEGPSLPIPMKGRIILYTRLGCPECKEVRKFLYMKRLRYVEINIDVFPSRKMELEKNSGSTSIPKVFFNGILIGGLSTLKSLSESGKLNEKIDYLINEAPSFECPVPPLSGEDDVSSRGALDEMALIVRKMKECIVVKDRFCKMRRFTNCFVASDAVDFLSEDQLLERKEAVEFARKLASKLFFQHVFDENLFEDGNHLYRFLDDDPTVASFCYNIPRGIITVKPKPMTEVASRLRLLSYAMFEAYASEDGRHVDYRSMHGSEEFARYLRIIEELQRGEVCDLSREEKLAFFINLYNMMTIHAILVWGHPSGALERRKLFEDFQYVIGGFTYSLSAIQNGILRANQRQPYTLMKPFGAKDKRLRVALPFPESLIHFALVYGTRSGPSLRCYSPGDIDRELMDAARNFLRNGGLSIDFTAKVAHATKILKWFSVDFGRNEAEVLKHVSSYLHPADSELLLDLLATSELKNQPSLLLFSERALLGFSRLFASSELKPIFPFLNQPSLLLFRERALLGFSRLFAPSELKPVFPFLFISIPQEPWCPCLRLSSFTSVFKQPNTTVLSSAQSSVQPSRPSQAPRHRAPIRPKLNSHQYHLHQHQLLPCTTHTIISIHKQIGEYFKMTCCDTYQPQPIEHPQPAMYSHQQHSLTRAQLKGSSCSSAIPSSTRGMSFRAQLEECYVLTHIPSSTQGIRSELNSRNTNHASRNPALKATTVKSLGQGHTARRCQLPDRLAGDAYRQVLSTSKTSNVVDIA</sequence>
<protein>
    <submittedName>
        <fullName evidence="3">Protein kinase</fullName>
    </submittedName>
</protein>
<dbReference type="Pfam" id="PF00610">
    <property type="entry name" value="DEP"/>
    <property type="match status" value="1"/>
</dbReference>
<organism evidence="3 4">
    <name type="scientific">Vigna unguiculata</name>
    <name type="common">Cowpea</name>
    <dbReference type="NCBI Taxonomy" id="3917"/>
    <lineage>
        <taxon>Eukaryota</taxon>
        <taxon>Viridiplantae</taxon>
        <taxon>Streptophyta</taxon>
        <taxon>Embryophyta</taxon>
        <taxon>Tracheophyta</taxon>
        <taxon>Spermatophyta</taxon>
        <taxon>Magnoliopsida</taxon>
        <taxon>eudicotyledons</taxon>
        <taxon>Gunneridae</taxon>
        <taxon>Pentapetalae</taxon>
        <taxon>rosids</taxon>
        <taxon>fabids</taxon>
        <taxon>Fabales</taxon>
        <taxon>Fabaceae</taxon>
        <taxon>Papilionoideae</taxon>
        <taxon>50 kb inversion clade</taxon>
        <taxon>NPAAA clade</taxon>
        <taxon>indigoferoid/millettioid clade</taxon>
        <taxon>Phaseoleae</taxon>
        <taxon>Vigna</taxon>
    </lineage>
</organism>
<feature type="domain" description="DEP" evidence="2">
    <location>
        <begin position="457"/>
        <end position="530"/>
    </location>
</feature>
<gene>
    <name evidence="3" type="ORF">DEO72_LG7g1714</name>
</gene>
<dbReference type="SMART" id="SM00049">
    <property type="entry name" value="DEP"/>
    <property type="match status" value="1"/>
</dbReference>
<evidence type="ECO:0000259" key="2">
    <source>
        <dbReference type="PROSITE" id="PS50186"/>
    </source>
</evidence>
<proteinExistence type="predicted"/>
<feature type="compositionally biased region" description="Polar residues" evidence="1">
    <location>
        <begin position="184"/>
        <end position="201"/>
    </location>
</feature>
<name>A0A4D6MI16_VIGUN</name>
<dbReference type="Pfam" id="PF00462">
    <property type="entry name" value="Glutaredoxin"/>
    <property type="match status" value="1"/>
</dbReference>